<feature type="domain" description="HTH marR-type" evidence="4">
    <location>
        <begin position="10"/>
        <end position="144"/>
    </location>
</feature>
<dbReference type="PANTHER" id="PTHR42756">
    <property type="entry name" value="TRANSCRIPTIONAL REGULATOR, MARR"/>
    <property type="match status" value="1"/>
</dbReference>
<dbReference type="RefSeq" id="WP_132326322.1">
    <property type="nucleotide sequence ID" value="NZ_FWZT01000046.1"/>
</dbReference>
<dbReference type="Gene3D" id="1.10.10.10">
    <property type="entry name" value="Winged helix-like DNA-binding domain superfamily/Winged helix DNA-binding domain"/>
    <property type="match status" value="1"/>
</dbReference>
<proteinExistence type="predicted"/>
<dbReference type="STRING" id="1513793.SAMN06296036_14611"/>
<organism evidence="5 6">
    <name type="scientific">Pseudobacteriovorax antillogorgiicola</name>
    <dbReference type="NCBI Taxonomy" id="1513793"/>
    <lineage>
        <taxon>Bacteria</taxon>
        <taxon>Pseudomonadati</taxon>
        <taxon>Bdellovibrionota</taxon>
        <taxon>Oligoflexia</taxon>
        <taxon>Oligoflexales</taxon>
        <taxon>Pseudobacteriovoracaceae</taxon>
        <taxon>Pseudobacteriovorax</taxon>
    </lineage>
</organism>
<dbReference type="Pfam" id="PF01047">
    <property type="entry name" value="MarR"/>
    <property type="match status" value="1"/>
</dbReference>
<gene>
    <name evidence="5" type="ORF">SAMN06296036_14611</name>
</gene>
<reference evidence="6" key="1">
    <citation type="submission" date="2017-04" db="EMBL/GenBank/DDBJ databases">
        <authorList>
            <person name="Varghese N."/>
            <person name="Submissions S."/>
        </authorList>
    </citation>
    <scope>NUCLEOTIDE SEQUENCE [LARGE SCALE GENOMIC DNA]</scope>
    <source>
        <strain evidence="6">RKEM611</strain>
    </source>
</reference>
<keyword evidence="6" id="KW-1185">Reference proteome</keyword>
<keyword evidence="2 5" id="KW-0238">DNA-binding</keyword>
<evidence type="ECO:0000256" key="2">
    <source>
        <dbReference type="ARBA" id="ARBA00023125"/>
    </source>
</evidence>
<dbReference type="SUPFAM" id="SSF46785">
    <property type="entry name" value="Winged helix' DNA-binding domain"/>
    <property type="match status" value="1"/>
</dbReference>
<evidence type="ECO:0000313" key="5">
    <source>
        <dbReference type="EMBL" id="SMF83353.1"/>
    </source>
</evidence>
<evidence type="ECO:0000313" key="6">
    <source>
        <dbReference type="Proteomes" id="UP000192907"/>
    </source>
</evidence>
<dbReference type="Proteomes" id="UP000192907">
    <property type="component" value="Unassembled WGS sequence"/>
</dbReference>
<dbReference type="GO" id="GO:0003677">
    <property type="term" value="F:DNA binding"/>
    <property type="evidence" value="ECO:0007669"/>
    <property type="project" value="UniProtKB-KW"/>
</dbReference>
<name>A0A1Y6CYL6_9BACT</name>
<dbReference type="PROSITE" id="PS50995">
    <property type="entry name" value="HTH_MARR_2"/>
    <property type="match status" value="1"/>
</dbReference>
<evidence type="ECO:0000256" key="3">
    <source>
        <dbReference type="ARBA" id="ARBA00023163"/>
    </source>
</evidence>
<keyword evidence="3" id="KW-0804">Transcription</keyword>
<dbReference type="PANTHER" id="PTHR42756:SF1">
    <property type="entry name" value="TRANSCRIPTIONAL REPRESSOR OF EMRAB OPERON"/>
    <property type="match status" value="1"/>
</dbReference>
<evidence type="ECO:0000256" key="1">
    <source>
        <dbReference type="ARBA" id="ARBA00023015"/>
    </source>
</evidence>
<keyword evidence="1" id="KW-0805">Transcription regulation</keyword>
<dbReference type="InterPro" id="IPR000835">
    <property type="entry name" value="HTH_MarR-typ"/>
</dbReference>
<sequence>MTAYEPPGSPKHFGVLLDQVSYLVERKVIRHLKEEGYDLTFLEVVMLIGVVEVEGINPNALAERTLRHKSIVARVTKRLEGQGMITRTVSEVDGRSWELSASKKGIACYKTIMKNMEPFRRRFEKQLNKNDLNVFHQVLMQFRDYLFTDSSH</sequence>
<dbReference type="GO" id="GO:0003700">
    <property type="term" value="F:DNA-binding transcription factor activity"/>
    <property type="evidence" value="ECO:0007669"/>
    <property type="project" value="InterPro"/>
</dbReference>
<dbReference type="AlphaFoldDB" id="A0A1Y6CYL6"/>
<protein>
    <submittedName>
        <fullName evidence="5">DNA-binding transcriptional regulator, MarR family</fullName>
    </submittedName>
</protein>
<dbReference type="SMART" id="SM00347">
    <property type="entry name" value="HTH_MARR"/>
    <property type="match status" value="1"/>
</dbReference>
<accession>A0A1Y6CYL6</accession>
<dbReference type="EMBL" id="FWZT01000046">
    <property type="protein sequence ID" value="SMF83353.1"/>
    <property type="molecule type" value="Genomic_DNA"/>
</dbReference>
<dbReference type="InterPro" id="IPR036390">
    <property type="entry name" value="WH_DNA-bd_sf"/>
</dbReference>
<evidence type="ECO:0000259" key="4">
    <source>
        <dbReference type="PROSITE" id="PS50995"/>
    </source>
</evidence>
<dbReference type="InterPro" id="IPR036388">
    <property type="entry name" value="WH-like_DNA-bd_sf"/>
</dbReference>